<dbReference type="SMART" id="SM00862">
    <property type="entry name" value="Trans_reg_C"/>
    <property type="match status" value="1"/>
</dbReference>
<dbReference type="InterPro" id="IPR051677">
    <property type="entry name" value="AfsR-DnrI-RedD_regulator"/>
</dbReference>
<dbReference type="InterPro" id="IPR036388">
    <property type="entry name" value="WH-like_DNA-bd_sf"/>
</dbReference>
<evidence type="ECO:0000256" key="1">
    <source>
        <dbReference type="ARBA" id="ARBA00005820"/>
    </source>
</evidence>
<comment type="caution">
    <text evidence="8">The sequence shown here is derived from an EMBL/GenBank/DDBJ whole genome shotgun (WGS) entry which is preliminary data.</text>
</comment>
<evidence type="ECO:0000256" key="5">
    <source>
        <dbReference type="ARBA" id="ARBA00023163"/>
    </source>
</evidence>
<dbReference type="SUPFAM" id="SSF48452">
    <property type="entry name" value="TPR-like"/>
    <property type="match status" value="1"/>
</dbReference>
<protein>
    <submittedName>
        <fullName evidence="8">AfsR/SARP family transcriptional regulator</fullName>
    </submittedName>
</protein>
<dbReference type="SMART" id="SM01043">
    <property type="entry name" value="BTAD"/>
    <property type="match status" value="1"/>
</dbReference>
<dbReference type="Proteomes" id="UP001354709">
    <property type="component" value="Unassembled WGS sequence"/>
</dbReference>
<dbReference type="SUPFAM" id="SSF46894">
    <property type="entry name" value="C-terminal effector domain of the bipartite response regulators"/>
    <property type="match status" value="1"/>
</dbReference>
<dbReference type="PANTHER" id="PTHR35807">
    <property type="entry name" value="TRANSCRIPTIONAL REGULATOR REDD-RELATED"/>
    <property type="match status" value="1"/>
</dbReference>
<keyword evidence="9" id="KW-1185">Reference proteome</keyword>
<gene>
    <name evidence="8" type="ORF">V2J94_47370</name>
</gene>
<evidence type="ECO:0000256" key="3">
    <source>
        <dbReference type="ARBA" id="ARBA00023015"/>
    </source>
</evidence>
<dbReference type="PROSITE" id="PS51755">
    <property type="entry name" value="OMPR_PHOB"/>
    <property type="match status" value="1"/>
</dbReference>
<dbReference type="EMBL" id="JAZBJO010000073">
    <property type="protein sequence ID" value="MEE4599334.1"/>
    <property type="molecule type" value="Genomic_DNA"/>
</dbReference>
<dbReference type="InterPro" id="IPR011990">
    <property type="entry name" value="TPR-like_helical_dom_sf"/>
</dbReference>
<dbReference type="Gene3D" id="1.10.10.10">
    <property type="entry name" value="Winged helix-like DNA-binding domain superfamily/Winged helix DNA-binding domain"/>
    <property type="match status" value="1"/>
</dbReference>
<dbReference type="InterPro" id="IPR001867">
    <property type="entry name" value="OmpR/PhoB-type_DNA-bd"/>
</dbReference>
<keyword evidence="4 6" id="KW-0238">DNA-binding</keyword>
<evidence type="ECO:0000313" key="8">
    <source>
        <dbReference type="EMBL" id="MEE4599334.1"/>
    </source>
</evidence>
<organism evidence="8 9">
    <name type="scientific">Streptomyces asiaticus subsp. ignotus</name>
    <dbReference type="NCBI Taxonomy" id="3098222"/>
    <lineage>
        <taxon>Bacteria</taxon>
        <taxon>Bacillati</taxon>
        <taxon>Actinomycetota</taxon>
        <taxon>Actinomycetes</taxon>
        <taxon>Kitasatosporales</taxon>
        <taxon>Streptomycetaceae</taxon>
        <taxon>Streptomyces</taxon>
        <taxon>Streptomyces violaceusniger group</taxon>
    </lineage>
</organism>
<dbReference type="InterPro" id="IPR005158">
    <property type="entry name" value="BTAD"/>
</dbReference>
<dbReference type="RefSeq" id="WP_330816609.1">
    <property type="nucleotide sequence ID" value="NZ_JAZBJO010000073.1"/>
</dbReference>
<feature type="domain" description="OmpR/PhoB-type" evidence="7">
    <location>
        <begin position="20"/>
        <end position="125"/>
    </location>
</feature>
<dbReference type="InterPro" id="IPR016032">
    <property type="entry name" value="Sig_transdc_resp-reg_C-effctor"/>
</dbReference>
<dbReference type="CDD" id="cd15831">
    <property type="entry name" value="BTAD"/>
    <property type="match status" value="1"/>
</dbReference>
<dbReference type="Pfam" id="PF00486">
    <property type="entry name" value="Trans_reg_C"/>
    <property type="match status" value="1"/>
</dbReference>
<evidence type="ECO:0000256" key="6">
    <source>
        <dbReference type="PROSITE-ProRule" id="PRU01091"/>
    </source>
</evidence>
<name>A0ABU7QF15_9ACTN</name>
<dbReference type="Gene3D" id="1.25.40.10">
    <property type="entry name" value="Tetratricopeptide repeat domain"/>
    <property type="match status" value="1"/>
</dbReference>
<dbReference type="Pfam" id="PF03704">
    <property type="entry name" value="BTAD"/>
    <property type="match status" value="1"/>
</dbReference>
<evidence type="ECO:0000313" key="9">
    <source>
        <dbReference type="Proteomes" id="UP001354709"/>
    </source>
</evidence>
<proteinExistence type="inferred from homology"/>
<evidence type="ECO:0000259" key="7">
    <source>
        <dbReference type="PROSITE" id="PS51755"/>
    </source>
</evidence>
<sequence length="273" mass="30582">MPMCLVGQRRKLATSEASTNARDRLGGHVLSFRVLGPLEIGTPTQVVRPKGFMQRKLLTVLLANAGNLVPIDPLINELWQEKPPAHVENALQAHVSRLRQKLADWEPDAGTARLVAFPAGYQLNVDEGELDAEIFSAGLERIRDHGADDPAVTVRELRSLLDLWRGPALHGMAGTALCQAAICRLEESRIAALELLYENELELGNYGRVIPELREQLTDQPFRERFWQQLLIALQRSGRHTEARVVYQELRRKVSQELGLDPSPIMHGFDQPS</sequence>
<dbReference type="PANTHER" id="PTHR35807:SF1">
    <property type="entry name" value="TRANSCRIPTIONAL REGULATOR REDD"/>
    <property type="match status" value="1"/>
</dbReference>
<reference evidence="8 9" key="1">
    <citation type="submission" date="2023-11" db="EMBL/GenBank/DDBJ databases">
        <title>30 novel species of actinomycetes from the DSMZ collection.</title>
        <authorList>
            <person name="Nouioui I."/>
        </authorList>
    </citation>
    <scope>NUCLEOTIDE SEQUENCE [LARGE SCALE GENOMIC DNA]</scope>
    <source>
        <strain evidence="8 9">DSM 41524</strain>
    </source>
</reference>
<keyword evidence="5" id="KW-0804">Transcription</keyword>
<accession>A0ABU7QF15</accession>
<keyword evidence="3" id="KW-0805">Transcription regulation</keyword>
<keyword evidence="2" id="KW-0902">Two-component regulatory system</keyword>
<evidence type="ECO:0000256" key="2">
    <source>
        <dbReference type="ARBA" id="ARBA00023012"/>
    </source>
</evidence>
<feature type="DNA-binding region" description="OmpR/PhoB-type" evidence="6">
    <location>
        <begin position="20"/>
        <end position="125"/>
    </location>
</feature>
<evidence type="ECO:0000256" key="4">
    <source>
        <dbReference type="ARBA" id="ARBA00023125"/>
    </source>
</evidence>
<comment type="similarity">
    <text evidence="1">Belongs to the AfsR/DnrI/RedD regulatory family.</text>
</comment>